<evidence type="ECO:0000256" key="6">
    <source>
        <dbReference type="SAM" id="MobiDB-lite"/>
    </source>
</evidence>
<feature type="region of interest" description="Disordered" evidence="6">
    <location>
        <begin position="396"/>
        <end position="415"/>
    </location>
</feature>
<evidence type="ECO:0000256" key="3">
    <source>
        <dbReference type="ARBA" id="ARBA00022729"/>
    </source>
</evidence>
<dbReference type="Gene3D" id="2.10.25.10">
    <property type="entry name" value="Laminin"/>
    <property type="match status" value="1"/>
</dbReference>
<accession>A0AAD9KWW2</accession>
<dbReference type="EMBL" id="JAODUO010000526">
    <property type="protein sequence ID" value="KAK2178861.1"/>
    <property type="molecule type" value="Genomic_DNA"/>
</dbReference>
<dbReference type="SMART" id="SM00216">
    <property type="entry name" value="VWD"/>
    <property type="match status" value="1"/>
</dbReference>
<dbReference type="PROSITE" id="PS01208">
    <property type="entry name" value="VWFC_1"/>
    <property type="match status" value="3"/>
</dbReference>
<dbReference type="SUPFAM" id="SSF57603">
    <property type="entry name" value="FnI-like domain"/>
    <property type="match status" value="3"/>
</dbReference>
<dbReference type="CDD" id="cd19941">
    <property type="entry name" value="TIL"/>
    <property type="match status" value="1"/>
</dbReference>
<proteinExistence type="predicted"/>
<keyword evidence="10" id="KW-1185">Reference proteome</keyword>
<dbReference type="SUPFAM" id="SSF57567">
    <property type="entry name" value="Serine protease inhibitors"/>
    <property type="match status" value="1"/>
</dbReference>
<keyword evidence="3" id="KW-0732">Signal</keyword>
<dbReference type="SMART" id="SM00832">
    <property type="entry name" value="C8"/>
    <property type="match status" value="1"/>
</dbReference>
<dbReference type="Pfam" id="PF00094">
    <property type="entry name" value="VWD"/>
    <property type="match status" value="1"/>
</dbReference>
<dbReference type="Pfam" id="PF01826">
    <property type="entry name" value="TIL"/>
    <property type="match status" value="1"/>
</dbReference>
<evidence type="ECO:0000256" key="5">
    <source>
        <dbReference type="ARBA" id="ARBA00023157"/>
    </source>
</evidence>
<dbReference type="SMART" id="SM00214">
    <property type="entry name" value="VWC"/>
    <property type="match status" value="3"/>
</dbReference>
<dbReference type="PROSITE" id="PS51233">
    <property type="entry name" value="VWFD"/>
    <property type="match status" value="1"/>
</dbReference>
<dbReference type="InterPro" id="IPR014853">
    <property type="entry name" value="VWF/SSPO/ZAN-like_Cys-rich_dom"/>
</dbReference>
<protein>
    <recommendedName>
        <fullName evidence="11">BMP-binding endothelial regulator protein</fullName>
    </recommendedName>
</protein>
<dbReference type="Pfam" id="PF08742">
    <property type="entry name" value="C8"/>
    <property type="match status" value="1"/>
</dbReference>
<comment type="caution">
    <text evidence="9">The sequence shown here is derived from an EMBL/GenBank/DDBJ whole genome shotgun (WGS) entry which is preliminary data.</text>
</comment>
<evidence type="ECO:0000256" key="1">
    <source>
        <dbReference type="ARBA" id="ARBA00004613"/>
    </source>
</evidence>
<feature type="domain" description="VWFD" evidence="8">
    <location>
        <begin position="224"/>
        <end position="396"/>
    </location>
</feature>
<feature type="domain" description="VWFC" evidence="7">
    <location>
        <begin position="96"/>
        <end position="155"/>
    </location>
</feature>
<dbReference type="GO" id="GO:0005576">
    <property type="term" value="C:extracellular region"/>
    <property type="evidence" value="ECO:0007669"/>
    <property type="project" value="UniProtKB-SubCell"/>
</dbReference>
<dbReference type="Pfam" id="PF00093">
    <property type="entry name" value="VWC"/>
    <property type="match status" value="3"/>
</dbReference>
<reference evidence="9" key="1">
    <citation type="journal article" date="2023" name="Mol. Biol. Evol.">
        <title>Third-Generation Sequencing Reveals the Adaptive Role of the Epigenome in Three Deep-Sea Polychaetes.</title>
        <authorList>
            <person name="Perez M."/>
            <person name="Aroh O."/>
            <person name="Sun Y."/>
            <person name="Lan Y."/>
            <person name="Juniper S.K."/>
            <person name="Young C.R."/>
            <person name="Angers B."/>
            <person name="Qian P.Y."/>
        </authorList>
    </citation>
    <scope>NUCLEOTIDE SEQUENCE</scope>
    <source>
        <strain evidence="9">R07B-5</strain>
    </source>
</reference>
<evidence type="ECO:0000256" key="4">
    <source>
        <dbReference type="ARBA" id="ARBA00022737"/>
    </source>
</evidence>
<evidence type="ECO:0000256" key="2">
    <source>
        <dbReference type="ARBA" id="ARBA00022525"/>
    </source>
</evidence>
<comment type="subcellular location">
    <subcellularLocation>
        <location evidence="1">Secreted</location>
    </subcellularLocation>
</comment>
<feature type="domain" description="VWFC" evidence="7">
    <location>
        <begin position="159"/>
        <end position="220"/>
    </location>
</feature>
<dbReference type="PROSITE" id="PS50184">
    <property type="entry name" value="VWFC_2"/>
    <property type="match status" value="3"/>
</dbReference>
<evidence type="ECO:0000259" key="7">
    <source>
        <dbReference type="PROSITE" id="PS50184"/>
    </source>
</evidence>
<dbReference type="Proteomes" id="UP001209878">
    <property type="component" value="Unassembled WGS sequence"/>
</dbReference>
<feature type="domain" description="VWFC" evidence="7">
    <location>
        <begin position="25"/>
        <end position="85"/>
    </location>
</feature>
<gene>
    <name evidence="9" type="ORF">NP493_524g02010</name>
</gene>
<sequence length="565" mass="64300">MFTKKCHVTCLYPAPLPGHCCPVCKGCTVANKTYKNGETFPSPVDPCATCTCREGSLLCQKEACPVLNCPERYVDAADQCCPVCRGSRKVFDLRMRACLFNNRVYDNNTSIAPDKCTTCACLDGTMHCEREVCGRLECAPEDLIHKSRWCCARCKKRKRQCKFGGAKYAHGLVWRSDVCTNCHCDNGVVGCHVEQCGNNVECPKNTKLKYMDGKCCPQCVDDDAVCAVFGDPHYRSFDGRIFNFQGTCSYVLAETCIERNFSVRVRNDARLSNGFAWTKSVRVNIGRAKIYLLQKRLVKVNRKRVLLPFERKGLFVLMQGSHSVILKTTFGVKIIWDGDSYLEVIVPPAFKNKMCGLCGNYNNDESDDFLGRDGRSYFDSEDFGRTWRVGPRSRCRRKKTGRLPDSPCTRSKSRRRRARQACRVLHQKAFAHCHDKVDVEPYYRSCITDMCDCPRWKRCSCESLTAYSRQCHRVGIDVRWRQLGHCSDPLCAEGAEWTECASPCPVTCNNWNKPNICSKPCRPGCACAPGLVRFRKACIPPEDCEKAKRDRRKKRRKNRGRTRRI</sequence>
<evidence type="ECO:0000313" key="9">
    <source>
        <dbReference type="EMBL" id="KAK2178861.1"/>
    </source>
</evidence>
<organism evidence="9 10">
    <name type="scientific">Ridgeia piscesae</name>
    <name type="common">Tubeworm</name>
    <dbReference type="NCBI Taxonomy" id="27915"/>
    <lineage>
        <taxon>Eukaryota</taxon>
        <taxon>Metazoa</taxon>
        <taxon>Spiralia</taxon>
        <taxon>Lophotrochozoa</taxon>
        <taxon>Annelida</taxon>
        <taxon>Polychaeta</taxon>
        <taxon>Sedentaria</taxon>
        <taxon>Canalipalpata</taxon>
        <taxon>Sabellida</taxon>
        <taxon>Siboglinidae</taxon>
        <taxon>Ridgeia</taxon>
    </lineage>
</organism>
<dbReference type="SMART" id="SM00215">
    <property type="entry name" value="VWC_out"/>
    <property type="match status" value="3"/>
</dbReference>
<dbReference type="InterPro" id="IPR036084">
    <property type="entry name" value="Ser_inhib-like_sf"/>
</dbReference>
<keyword evidence="2" id="KW-0964">Secreted</keyword>
<dbReference type="PANTHER" id="PTHR46698:SF4">
    <property type="entry name" value="CROSSVEINLESS 2"/>
    <property type="match status" value="1"/>
</dbReference>
<dbReference type="PANTHER" id="PTHR46698">
    <property type="entry name" value="CROSSVEINLESS 2"/>
    <property type="match status" value="1"/>
</dbReference>
<evidence type="ECO:0000259" key="8">
    <source>
        <dbReference type="PROSITE" id="PS51233"/>
    </source>
</evidence>
<dbReference type="InterPro" id="IPR001846">
    <property type="entry name" value="VWF_type-D"/>
</dbReference>
<evidence type="ECO:0000313" key="10">
    <source>
        <dbReference type="Proteomes" id="UP001209878"/>
    </source>
</evidence>
<keyword evidence="5" id="KW-1015">Disulfide bond</keyword>
<dbReference type="InterPro" id="IPR052424">
    <property type="entry name" value="Kielin_Chordin-BMP_Reg"/>
</dbReference>
<evidence type="ECO:0008006" key="11">
    <source>
        <dbReference type="Google" id="ProtNLM"/>
    </source>
</evidence>
<dbReference type="AlphaFoldDB" id="A0AAD9KWW2"/>
<dbReference type="InterPro" id="IPR002919">
    <property type="entry name" value="TIL_dom"/>
</dbReference>
<dbReference type="Gene3D" id="6.20.200.20">
    <property type="match status" value="3"/>
</dbReference>
<keyword evidence="4" id="KW-0677">Repeat</keyword>
<name>A0AAD9KWW2_RIDPI</name>
<dbReference type="InterPro" id="IPR001007">
    <property type="entry name" value="VWF_dom"/>
</dbReference>